<keyword evidence="1" id="KW-0472">Membrane</keyword>
<dbReference type="EMBL" id="JAUSTF010000001">
    <property type="protein sequence ID" value="MDQ0178920.1"/>
    <property type="molecule type" value="Genomic_DNA"/>
</dbReference>
<sequence>MESMKPEPATASHLGAILAIILLSYFMILLDNSVIFTALPSLQAELRLPAHRELPGRP</sequence>
<protein>
    <recommendedName>
        <fullName evidence="6">MFS transporter</fullName>
    </recommendedName>
</protein>
<name>A0AAW8DFL7_9MICC</name>
<dbReference type="Proteomes" id="UP001230951">
    <property type="component" value="Unassembled WGS sequence"/>
</dbReference>
<evidence type="ECO:0008006" key="6">
    <source>
        <dbReference type="Google" id="ProtNLM"/>
    </source>
</evidence>
<gene>
    <name evidence="2" type="ORF">J2S90_001373</name>
    <name evidence="3" type="ORF">J2S93_000327</name>
</gene>
<comment type="caution">
    <text evidence="2">The sequence shown here is derived from an EMBL/GenBank/DDBJ whole genome shotgun (WGS) entry which is preliminary data.</text>
</comment>
<evidence type="ECO:0000313" key="3">
    <source>
        <dbReference type="EMBL" id="MDQ0178920.1"/>
    </source>
</evidence>
<keyword evidence="4" id="KW-1185">Reference proteome</keyword>
<accession>A0AAW8DFL7</accession>
<evidence type="ECO:0000313" key="2">
    <source>
        <dbReference type="EMBL" id="MDP9904427.1"/>
    </source>
</evidence>
<dbReference type="EMBL" id="JAUSRG010000002">
    <property type="protein sequence ID" value="MDP9904427.1"/>
    <property type="molecule type" value="Genomic_DNA"/>
</dbReference>
<keyword evidence="1" id="KW-0812">Transmembrane</keyword>
<feature type="transmembrane region" description="Helical" evidence="1">
    <location>
        <begin position="12"/>
        <end position="30"/>
    </location>
</feature>
<reference evidence="2 4" key="1">
    <citation type="submission" date="2023-07" db="EMBL/GenBank/DDBJ databases">
        <title>Sorghum-associated microbial communities from plants grown in Nebraska, USA.</title>
        <authorList>
            <person name="Schachtman D."/>
        </authorList>
    </citation>
    <scope>NUCLEOTIDE SEQUENCE</scope>
    <source>
        <strain evidence="2">DS1006</strain>
        <strain evidence="3 4">DS1016</strain>
    </source>
</reference>
<dbReference type="AlphaFoldDB" id="A0AAW8DFL7"/>
<proteinExistence type="predicted"/>
<dbReference type="Proteomes" id="UP001242995">
    <property type="component" value="Unassembled WGS sequence"/>
</dbReference>
<dbReference type="RefSeq" id="WP_306960078.1">
    <property type="nucleotide sequence ID" value="NZ_JAUSRG010000002.1"/>
</dbReference>
<evidence type="ECO:0000256" key="1">
    <source>
        <dbReference type="SAM" id="Phobius"/>
    </source>
</evidence>
<evidence type="ECO:0000313" key="5">
    <source>
        <dbReference type="Proteomes" id="UP001242995"/>
    </source>
</evidence>
<keyword evidence="1" id="KW-1133">Transmembrane helix</keyword>
<evidence type="ECO:0000313" key="4">
    <source>
        <dbReference type="Proteomes" id="UP001230951"/>
    </source>
</evidence>
<organism evidence="2 5">
    <name type="scientific">Arthrobacter bambusae</name>
    <dbReference type="NCBI Taxonomy" id="1338426"/>
    <lineage>
        <taxon>Bacteria</taxon>
        <taxon>Bacillati</taxon>
        <taxon>Actinomycetota</taxon>
        <taxon>Actinomycetes</taxon>
        <taxon>Micrococcales</taxon>
        <taxon>Micrococcaceae</taxon>
        <taxon>Arthrobacter</taxon>
    </lineage>
</organism>